<dbReference type="Pfam" id="PF00989">
    <property type="entry name" value="PAS"/>
    <property type="match status" value="1"/>
</dbReference>
<keyword evidence="8" id="KW-0547">Nucleotide-binding</keyword>
<evidence type="ECO:0000256" key="8">
    <source>
        <dbReference type="ARBA" id="ARBA00022741"/>
    </source>
</evidence>
<dbReference type="SMART" id="SM00065">
    <property type="entry name" value="GAF"/>
    <property type="match status" value="1"/>
</dbReference>
<dbReference type="SUPFAM" id="SSF55785">
    <property type="entry name" value="PYP-like sensor domain (PAS domain)"/>
    <property type="match status" value="2"/>
</dbReference>
<dbReference type="Gene3D" id="3.30.450.20">
    <property type="entry name" value="PAS domain"/>
    <property type="match status" value="2"/>
</dbReference>
<evidence type="ECO:0000256" key="2">
    <source>
        <dbReference type="ARBA" id="ARBA00004141"/>
    </source>
</evidence>
<accession>A0ABQ3WK13</accession>
<feature type="domain" description="Histidine kinase" evidence="15">
    <location>
        <begin position="453"/>
        <end position="670"/>
    </location>
</feature>
<keyword evidence="11" id="KW-1133">Transmembrane helix</keyword>
<evidence type="ECO:0000256" key="1">
    <source>
        <dbReference type="ARBA" id="ARBA00000085"/>
    </source>
</evidence>
<dbReference type="SUPFAM" id="SSF55874">
    <property type="entry name" value="ATPase domain of HSP90 chaperone/DNA topoisomerase II/histidine kinase"/>
    <property type="match status" value="1"/>
</dbReference>
<reference evidence="17" key="1">
    <citation type="submission" date="2021-01" db="EMBL/GenBank/DDBJ databases">
        <title>Whole genome shotgun sequence of Actinoplanes capillaceus NBRC 16408.</title>
        <authorList>
            <person name="Komaki H."/>
            <person name="Tamura T."/>
        </authorList>
    </citation>
    <scope>NUCLEOTIDE SEQUENCE [LARGE SCALE GENOMIC DNA]</scope>
    <source>
        <strain evidence="17">NBRC 16408</strain>
    </source>
</reference>
<evidence type="ECO:0000259" key="16">
    <source>
        <dbReference type="PROSITE" id="PS50112"/>
    </source>
</evidence>
<evidence type="ECO:0000259" key="15">
    <source>
        <dbReference type="PROSITE" id="PS50109"/>
    </source>
</evidence>
<gene>
    <name evidence="17" type="ORF">Aca07nite_38510</name>
</gene>
<evidence type="ECO:0000256" key="11">
    <source>
        <dbReference type="ARBA" id="ARBA00022989"/>
    </source>
</evidence>
<dbReference type="CDD" id="cd00082">
    <property type="entry name" value="HisKA"/>
    <property type="match status" value="1"/>
</dbReference>
<dbReference type="Gene3D" id="3.30.450.40">
    <property type="match status" value="1"/>
</dbReference>
<evidence type="ECO:0000256" key="3">
    <source>
        <dbReference type="ARBA" id="ARBA00004236"/>
    </source>
</evidence>
<dbReference type="InterPro" id="IPR005467">
    <property type="entry name" value="His_kinase_dom"/>
</dbReference>
<dbReference type="InterPro" id="IPR035965">
    <property type="entry name" value="PAS-like_dom_sf"/>
</dbReference>
<keyword evidence="7" id="KW-0812">Transmembrane</keyword>
<evidence type="ECO:0000313" key="17">
    <source>
        <dbReference type="EMBL" id="GID46576.1"/>
    </source>
</evidence>
<dbReference type="InterPro" id="IPR004358">
    <property type="entry name" value="Sig_transdc_His_kin-like_C"/>
</dbReference>
<dbReference type="Pfam" id="PF08448">
    <property type="entry name" value="PAS_4"/>
    <property type="match status" value="1"/>
</dbReference>
<dbReference type="RefSeq" id="WP_239140647.1">
    <property type="nucleotide sequence ID" value="NZ_BAAAGQ010000006.1"/>
</dbReference>
<dbReference type="InterPro" id="IPR036097">
    <property type="entry name" value="HisK_dim/P_sf"/>
</dbReference>
<dbReference type="SMART" id="SM00387">
    <property type="entry name" value="HATPase_c"/>
    <property type="match status" value="1"/>
</dbReference>
<organism evidence="17">
    <name type="scientific">Actinoplanes campanulatus</name>
    <dbReference type="NCBI Taxonomy" id="113559"/>
    <lineage>
        <taxon>Bacteria</taxon>
        <taxon>Bacillati</taxon>
        <taxon>Actinomycetota</taxon>
        <taxon>Actinomycetes</taxon>
        <taxon>Micromonosporales</taxon>
        <taxon>Micromonosporaceae</taxon>
        <taxon>Actinoplanes</taxon>
    </lineage>
</organism>
<feature type="domain" description="PAS" evidence="16">
    <location>
        <begin position="19"/>
        <end position="57"/>
    </location>
</feature>
<protein>
    <recommendedName>
        <fullName evidence="14">Sensor-like histidine kinase SenX3</fullName>
        <ecNumber evidence="4">2.7.13.3</ecNumber>
    </recommendedName>
</protein>
<dbReference type="Gene3D" id="3.30.565.10">
    <property type="entry name" value="Histidine kinase-like ATPase, C-terminal domain"/>
    <property type="match status" value="1"/>
</dbReference>
<dbReference type="PRINTS" id="PR00344">
    <property type="entry name" value="BCTRLSENSOR"/>
</dbReference>
<dbReference type="InterPro" id="IPR013656">
    <property type="entry name" value="PAS_4"/>
</dbReference>
<dbReference type="PANTHER" id="PTHR42878:SF7">
    <property type="entry name" value="SENSOR HISTIDINE KINASE GLRK"/>
    <property type="match status" value="1"/>
</dbReference>
<keyword evidence="5" id="KW-0597">Phosphoprotein</keyword>
<dbReference type="SMART" id="SM00388">
    <property type="entry name" value="HisKA"/>
    <property type="match status" value="1"/>
</dbReference>
<dbReference type="NCBIfam" id="TIGR00229">
    <property type="entry name" value="sensory_box"/>
    <property type="match status" value="1"/>
</dbReference>
<dbReference type="InterPro" id="IPR029016">
    <property type="entry name" value="GAF-like_dom_sf"/>
</dbReference>
<evidence type="ECO:0000256" key="14">
    <source>
        <dbReference type="ARBA" id="ARBA00039401"/>
    </source>
</evidence>
<dbReference type="SMART" id="SM00091">
    <property type="entry name" value="PAS"/>
    <property type="match status" value="2"/>
</dbReference>
<dbReference type="InterPro" id="IPR000014">
    <property type="entry name" value="PAS"/>
</dbReference>
<dbReference type="Pfam" id="PF00512">
    <property type="entry name" value="HisKA"/>
    <property type="match status" value="1"/>
</dbReference>
<evidence type="ECO:0000256" key="10">
    <source>
        <dbReference type="ARBA" id="ARBA00022840"/>
    </source>
</evidence>
<evidence type="ECO:0000256" key="5">
    <source>
        <dbReference type="ARBA" id="ARBA00022553"/>
    </source>
</evidence>
<evidence type="ECO:0000256" key="13">
    <source>
        <dbReference type="ARBA" id="ARBA00023136"/>
    </source>
</evidence>
<comment type="caution">
    <text evidence="17">The sequence shown here is derived from an EMBL/GenBank/DDBJ whole genome shotgun (WGS) entry which is preliminary data.</text>
</comment>
<evidence type="ECO:0000256" key="4">
    <source>
        <dbReference type="ARBA" id="ARBA00012438"/>
    </source>
</evidence>
<evidence type="ECO:0000256" key="9">
    <source>
        <dbReference type="ARBA" id="ARBA00022777"/>
    </source>
</evidence>
<keyword evidence="10" id="KW-0067">ATP-binding</keyword>
<sequence length="674" mass="73359">MADRNDDLPPLTILDSAALLDSVQEAFFAIDPAGVVRGFNRAAEELLGMTAAEVCGRRLDDTPFRPEYGDQPISAALGRLFSARPKRPVVRRLTVRHSDGRRLETRAAMSVVHGSAGPLACVFVTDLSSLAAAEDAVERHNAFLTALLDSLSAGVVACDDTGQVILVNREMRRWHGNPEDGPVPADVAETYPEHLYDTNLNQVAWERTPLMRAWHGEQLAAEDLVVRVPGRRSRVFATTARPIISRDGRRVGAVAVAHEITEQRHADRFRVCHREVEQALRRSTSIAEAAPAILRAVTGALGWPRAELFLIDEPSGSLRSVGGYSTTGTDTDGFFGHDPVRGRGVTGRVWESGEALWVADISRSADLVTARERELVEMYVRHGIRTVLAVPVRDGGTVLGVLTCYAVSPEVHEDLFTLLLDGITAQIGVYVALRRAEELARQLTRSQNDFLDLVGHELRTPLTSITANATMLAEEATGLDDEQRQMLAVVARNTTVLQHIVDTLLDLAALDSGHHELHRAAIDLVTVVTEAVAAYRPRAVGTGVRLHTDLPERLRADGDAVRLRQLVDDLLSNALKFSPVGGDVHVNLRAVDHLAELCIADNGIGTPEPEQDQVFNRFYRAGNVRHQGIPGFGLGLARARTIVRLHGGEISLRQGRPTGTVVCVRLPALSRPGA</sequence>
<dbReference type="Pfam" id="PF02518">
    <property type="entry name" value="HATPase_c"/>
    <property type="match status" value="1"/>
</dbReference>
<dbReference type="InterPro" id="IPR003594">
    <property type="entry name" value="HATPase_dom"/>
</dbReference>
<evidence type="ECO:0000256" key="12">
    <source>
        <dbReference type="ARBA" id="ARBA00023012"/>
    </source>
</evidence>
<dbReference type="InterPro" id="IPR013767">
    <property type="entry name" value="PAS_fold"/>
</dbReference>
<dbReference type="InterPro" id="IPR036890">
    <property type="entry name" value="HATPase_C_sf"/>
</dbReference>
<dbReference type="PROSITE" id="PS50109">
    <property type="entry name" value="HIS_KIN"/>
    <property type="match status" value="1"/>
</dbReference>
<keyword evidence="9" id="KW-0418">Kinase</keyword>
<dbReference type="Pfam" id="PF01590">
    <property type="entry name" value="GAF"/>
    <property type="match status" value="1"/>
</dbReference>
<keyword evidence="12" id="KW-0902">Two-component regulatory system</keyword>
<dbReference type="PANTHER" id="PTHR42878">
    <property type="entry name" value="TWO-COMPONENT HISTIDINE KINASE"/>
    <property type="match status" value="1"/>
</dbReference>
<dbReference type="SUPFAM" id="SSF47384">
    <property type="entry name" value="Homodimeric domain of signal transducing histidine kinase"/>
    <property type="match status" value="1"/>
</dbReference>
<evidence type="ECO:0000256" key="7">
    <source>
        <dbReference type="ARBA" id="ARBA00022692"/>
    </source>
</evidence>
<keyword evidence="13" id="KW-0472">Membrane</keyword>
<dbReference type="CDD" id="cd00130">
    <property type="entry name" value="PAS"/>
    <property type="match status" value="1"/>
</dbReference>
<dbReference type="Gene3D" id="1.10.287.130">
    <property type="match status" value="1"/>
</dbReference>
<name>A0ABQ3WK13_9ACTN</name>
<evidence type="ECO:0000256" key="6">
    <source>
        <dbReference type="ARBA" id="ARBA00022679"/>
    </source>
</evidence>
<dbReference type="InterPro" id="IPR003661">
    <property type="entry name" value="HisK_dim/P_dom"/>
</dbReference>
<keyword evidence="6" id="KW-0808">Transferase</keyword>
<proteinExistence type="predicted"/>
<comment type="subcellular location">
    <subcellularLocation>
        <location evidence="3">Cell membrane</location>
    </subcellularLocation>
    <subcellularLocation>
        <location evidence="2">Membrane</location>
        <topology evidence="2">Multi-pass membrane protein</topology>
    </subcellularLocation>
</comment>
<dbReference type="EMBL" id="BOMF01000076">
    <property type="protein sequence ID" value="GID46576.1"/>
    <property type="molecule type" value="Genomic_DNA"/>
</dbReference>
<dbReference type="CDD" id="cd00075">
    <property type="entry name" value="HATPase"/>
    <property type="match status" value="1"/>
</dbReference>
<dbReference type="EC" id="2.7.13.3" evidence="4"/>
<dbReference type="InterPro" id="IPR003018">
    <property type="entry name" value="GAF"/>
</dbReference>
<dbReference type="PROSITE" id="PS50112">
    <property type="entry name" value="PAS"/>
    <property type="match status" value="1"/>
</dbReference>
<dbReference type="SUPFAM" id="SSF55781">
    <property type="entry name" value="GAF domain-like"/>
    <property type="match status" value="1"/>
</dbReference>
<comment type="catalytic activity">
    <reaction evidence="1">
        <text>ATP + protein L-histidine = ADP + protein N-phospho-L-histidine.</text>
        <dbReference type="EC" id="2.7.13.3"/>
    </reaction>
</comment>
<dbReference type="InterPro" id="IPR050351">
    <property type="entry name" value="BphY/WalK/GraS-like"/>
</dbReference>